<evidence type="ECO:0000256" key="7">
    <source>
        <dbReference type="ARBA" id="ARBA00022781"/>
    </source>
</evidence>
<keyword evidence="9 12" id="KW-0406">Ion transport</keyword>
<evidence type="ECO:0000256" key="14">
    <source>
        <dbReference type="SAM" id="SignalP"/>
    </source>
</evidence>
<dbReference type="InterPro" id="IPR001421">
    <property type="entry name" value="ATP8_metazoa"/>
</dbReference>
<name>A0A1Q1MPH8_9ORTH</name>
<evidence type="ECO:0000256" key="11">
    <source>
        <dbReference type="ARBA" id="ARBA00023136"/>
    </source>
</evidence>
<evidence type="ECO:0000313" key="16">
    <source>
        <dbReference type="EMBL" id="ATL57808.1"/>
    </source>
</evidence>
<evidence type="ECO:0000256" key="13">
    <source>
        <dbReference type="SAM" id="Phobius"/>
    </source>
</evidence>
<gene>
    <name evidence="15" type="primary">ATP8</name>
</gene>
<evidence type="ECO:0000256" key="4">
    <source>
        <dbReference type="ARBA" id="ARBA00022448"/>
    </source>
</evidence>
<keyword evidence="6 12" id="KW-0812">Transmembrane</keyword>
<evidence type="ECO:0000313" key="15">
    <source>
        <dbReference type="EMBL" id="AQM39983.1"/>
    </source>
</evidence>
<evidence type="ECO:0000256" key="3">
    <source>
        <dbReference type="ARBA" id="ARBA00011291"/>
    </source>
</evidence>
<dbReference type="RefSeq" id="YP_009349847.1">
    <property type="nucleotide sequence ID" value="NC_033988.1"/>
</dbReference>
<dbReference type="GO" id="GO:0031966">
    <property type="term" value="C:mitochondrial membrane"/>
    <property type="evidence" value="ECO:0007669"/>
    <property type="project" value="UniProtKB-SubCell"/>
</dbReference>
<dbReference type="AlphaFoldDB" id="A0A1Q1MPH8"/>
<reference evidence="16" key="2">
    <citation type="submission" date="2016-12" db="EMBL/GenBank/DDBJ databases">
        <title>The complete mitochondrial genome of Conocephalus melas (Orthoptera: Tettigoniidae): A tRNA-like sequence on the J-strand.</title>
        <authorList>
            <person name="Liu F."/>
            <person name="Qiu Z."/>
            <person name="Huang Y."/>
        </authorList>
    </citation>
    <scope>NUCLEOTIDE SEQUENCE</scope>
</reference>
<evidence type="ECO:0000256" key="8">
    <source>
        <dbReference type="ARBA" id="ARBA00022989"/>
    </source>
</evidence>
<dbReference type="EMBL" id="KX057725">
    <property type="protein sequence ID" value="AQM39983.1"/>
    <property type="molecule type" value="Genomic_DNA"/>
</dbReference>
<evidence type="ECO:0000256" key="12">
    <source>
        <dbReference type="RuleBase" id="RU003661"/>
    </source>
</evidence>
<comment type="subcellular location">
    <subcellularLocation>
        <location evidence="1 12">Mitochondrion membrane</location>
        <topology evidence="1 12">Single-pass membrane protein</topology>
    </subcellularLocation>
</comment>
<keyword evidence="8 13" id="KW-1133">Transmembrane helix</keyword>
<organism evidence="15">
    <name type="scientific">Conocephalus melaenus</name>
    <dbReference type="NCBI Taxonomy" id="948344"/>
    <lineage>
        <taxon>Eukaryota</taxon>
        <taxon>Metazoa</taxon>
        <taxon>Ecdysozoa</taxon>
        <taxon>Arthropoda</taxon>
        <taxon>Hexapoda</taxon>
        <taxon>Insecta</taxon>
        <taxon>Pterygota</taxon>
        <taxon>Neoptera</taxon>
        <taxon>Polyneoptera</taxon>
        <taxon>Orthoptera</taxon>
        <taxon>Ensifera</taxon>
        <taxon>Tettigoniidea</taxon>
        <taxon>Tettigonioidea</taxon>
        <taxon>Tettigoniidae</taxon>
        <taxon>Conocephalinae</taxon>
        <taxon>Conocephalini</taxon>
        <taxon>Conocephalus</taxon>
    </lineage>
</organism>
<feature type="chain" id="PRO_5033279575" description="ATP synthase complex subunit 8" evidence="14">
    <location>
        <begin position="20"/>
        <end position="52"/>
    </location>
</feature>
<protein>
    <recommendedName>
        <fullName evidence="12">ATP synthase complex subunit 8</fullName>
    </recommendedName>
</protein>
<geneLocation type="mitochondrion" evidence="15"/>
<keyword evidence="5 12" id="KW-0138">CF(0)</keyword>
<keyword evidence="10 12" id="KW-0496">Mitochondrion</keyword>
<dbReference type="EMBL" id="KY407794">
    <property type="protein sequence ID" value="ATL57808.1"/>
    <property type="molecule type" value="Genomic_DNA"/>
</dbReference>
<dbReference type="GeneID" id="31079384"/>
<accession>A0A1Q1MPH8</accession>
<dbReference type="GO" id="GO:0045259">
    <property type="term" value="C:proton-transporting ATP synthase complex"/>
    <property type="evidence" value="ECO:0007669"/>
    <property type="project" value="UniProtKB-KW"/>
</dbReference>
<evidence type="ECO:0000256" key="10">
    <source>
        <dbReference type="ARBA" id="ARBA00023128"/>
    </source>
</evidence>
<reference evidence="15" key="1">
    <citation type="submission" date="2016-04" db="EMBL/GenBank/DDBJ databases">
        <title>Towards a higher-level phylogeny of ensiferan insects inferred from mitochondrial genome sequences.</title>
        <authorList>
            <person name="Zhou Z.J."/>
        </authorList>
    </citation>
    <scope>NUCLEOTIDE SEQUENCE</scope>
</reference>
<comment type="subunit">
    <text evidence="3">F-type ATPases have 2 components, CF(1) - the catalytic core - and CF(0) - the membrane proton channel.</text>
</comment>
<sequence>MPQMAPMSWLSLFLMFSLALMLFSVLKFYMISINSEIIKKTSKTSSTLNWKW</sequence>
<evidence type="ECO:0000256" key="1">
    <source>
        <dbReference type="ARBA" id="ARBA00004304"/>
    </source>
</evidence>
<evidence type="ECO:0000256" key="6">
    <source>
        <dbReference type="ARBA" id="ARBA00022692"/>
    </source>
</evidence>
<keyword evidence="7 12" id="KW-0375">Hydrogen ion transport</keyword>
<feature type="signal peptide" evidence="14">
    <location>
        <begin position="1"/>
        <end position="19"/>
    </location>
</feature>
<comment type="similarity">
    <text evidence="2 12">Belongs to the ATPase protein 8 family.</text>
</comment>
<evidence type="ECO:0000256" key="5">
    <source>
        <dbReference type="ARBA" id="ARBA00022547"/>
    </source>
</evidence>
<feature type="transmembrane region" description="Helical" evidence="13">
    <location>
        <begin position="6"/>
        <end position="30"/>
    </location>
</feature>
<dbReference type="Pfam" id="PF00895">
    <property type="entry name" value="ATP-synt_8"/>
    <property type="match status" value="1"/>
</dbReference>
<keyword evidence="14" id="KW-0732">Signal</keyword>
<evidence type="ECO:0000256" key="9">
    <source>
        <dbReference type="ARBA" id="ARBA00023065"/>
    </source>
</evidence>
<dbReference type="CTD" id="4509"/>
<keyword evidence="11 13" id="KW-0472">Membrane</keyword>
<proteinExistence type="inferred from homology"/>
<keyword evidence="4 12" id="KW-0813">Transport</keyword>
<dbReference type="GO" id="GO:0015986">
    <property type="term" value="P:proton motive force-driven ATP synthesis"/>
    <property type="evidence" value="ECO:0007669"/>
    <property type="project" value="InterPro"/>
</dbReference>
<dbReference type="GO" id="GO:0015078">
    <property type="term" value="F:proton transmembrane transporter activity"/>
    <property type="evidence" value="ECO:0007669"/>
    <property type="project" value="InterPro"/>
</dbReference>
<evidence type="ECO:0000256" key="2">
    <source>
        <dbReference type="ARBA" id="ARBA00008892"/>
    </source>
</evidence>